<dbReference type="GO" id="GO:0016020">
    <property type="term" value="C:membrane"/>
    <property type="evidence" value="ECO:0007669"/>
    <property type="project" value="UniProtKB-UniRule"/>
</dbReference>
<comment type="domain">
    <text evidence="32">The membrane proximal external region (MPER) present in gp41 is a tryptophan-rich region recognized by the antibodies 2F5, Z13, and 4E10. MPER seems to play a role in fusion.</text>
</comment>
<comment type="similarity">
    <text evidence="32">Belongs to the HIV-1 env protein family.</text>
</comment>
<evidence type="ECO:0000256" key="23">
    <source>
        <dbReference type="ARBA" id="ARBA00023046"/>
    </source>
</evidence>
<feature type="short sequence motif" description="YXXL motif; contains endocytosis signal" evidence="32">
    <location>
        <begin position="724"/>
        <end position="727"/>
    </location>
</feature>
<keyword evidence="9 32" id="KW-1032">Host cell membrane</keyword>
<evidence type="ECO:0000256" key="11">
    <source>
        <dbReference type="ARBA" id="ARBA00022581"/>
    </source>
</evidence>
<keyword evidence="8 32" id="KW-1170">Fusion of virus membrane with host endosomal membrane</keyword>
<evidence type="ECO:0000256" key="30">
    <source>
        <dbReference type="ARBA" id="ARBA00023288"/>
    </source>
</evidence>
<keyword evidence="14 32" id="KW-0812">Transmembrane</keyword>
<evidence type="ECO:0000256" key="33">
    <source>
        <dbReference type="RuleBase" id="RU363095"/>
    </source>
</evidence>
<evidence type="ECO:0000256" key="17">
    <source>
        <dbReference type="ARBA" id="ARBA00022804"/>
    </source>
</evidence>
<evidence type="ECO:0000256" key="4">
    <source>
        <dbReference type="ARBA" id="ARBA00004563"/>
    </source>
</evidence>
<evidence type="ECO:0000256" key="26">
    <source>
        <dbReference type="ARBA" id="ARBA00023139"/>
    </source>
</evidence>
<feature type="region of interest" description="CD4-binding loop" evidence="32">
    <location>
        <begin position="374"/>
        <end position="384"/>
    </location>
</feature>
<evidence type="ECO:0000256" key="15">
    <source>
        <dbReference type="ARBA" id="ARBA00022703"/>
    </source>
</evidence>
<comment type="subcellular location">
    <subcellularLocation>
        <location evidence="3">Host cell membrane</location>
        <topology evidence="3">Peripheral membrane protein</topology>
    </subcellularLocation>
    <subcellularLocation>
        <location evidence="1">Host cell membrane</location>
        <topology evidence="1">Single-pass type I membrane protein</topology>
    </subcellularLocation>
    <subcellularLocation>
        <location evidence="2">Host endosome membrane</location>
        <topology evidence="2">Peripheral membrane protein</topology>
    </subcellularLocation>
    <subcellularLocation>
        <location evidence="5">Host endosome membrane</location>
        <topology evidence="5">Single-pass type I membrane protein</topology>
    </subcellularLocation>
    <subcellularLocation>
        <location evidence="6">Virion membrane</location>
        <topology evidence="6">Peripheral membrane protein</topology>
    </subcellularLocation>
    <subcellularLocation>
        <location evidence="4">Virion membrane</location>
        <topology evidence="4">Single-pass type I membrane protein</topology>
    </subcellularLocation>
</comment>
<keyword evidence="16 32" id="KW-0732">Signal</keyword>
<dbReference type="GO" id="GO:0019082">
    <property type="term" value="P:viral protein processing"/>
    <property type="evidence" value="ECO:0007669"/>
    <property type="project" value="UniProtKB-UniRule"/>
</dbReference>
<reference evidence="37" key="2">
    <citation type="journal article" date="2011" name="PLoS Pathog.">
        <title>Recurrent Signature Patterns in HIV-1 B Clade Envelope Glycoproteins Associated with either Early or Chronic Infections.</title>
        <authorList>
            <person name="Gnanakaran S."/>
            <person name="Bhattacharya T."/>
            <person name="Daniels M."/>
            <person name="Keele B.F."/>
            <person name="Hraber P.T."/>
            <person name="Lapedes A.S."/>
            <person name="Shen T."/>
            <person name="Gaschen B."/>
            <person name="Krishnamoorthy M."/>
            <person name="Li H."/>
            <person name="Decker J.M."/>
            <person name="Salazar-Gonzalez J.F."/>
            <person name="Wang S."/>
            <person name="Jiang C."/>
            <person name="Gao F."/>
            <person name="Swanstrom R."/>
            <person name="Anderson J.A."/>
            <person name="Ping L.H."/>
            <person name="Cohen M.S."/>
            <person name="Markowitz M."/>
            <person name="Goepfert P.A."/>
            <person name="Saag M.S."/>
            <person name="Eron J.J."/>
            <person name="Hicks C.B."/>
            <person name="Blattner W.A."/>
            <person name="Tomaras G.D."/>
            <person name="Asmal M."/>
            <person name="Letvin N.L."/>
            <person name="Gilbert P.B."/>
            <person name="Decamp A.C."/>
            <person name="Magaret C.A."/>
            <person name="Schief W.R."/>
            <person name="Ban Y.E."/>
            <person name="Zhang M."/>
            <person name="Soderberg K.A."/>
            <person name="Sodroski J.G."/>
            <person name="Haynes B.F."/>
            <person name="Shaw G.M."/>
            <person name="Hahn B.H."/>
            <person name="Korber B."/>
        </authorList>
    </citation>
    <scope>NUCLEOTIDE SEQUENCE</scope>
    <source>
        <strain evidence="37">MCST4474_C26</strain>
    </source>
</reference>
<keyword evidence="21 32" id="KW-1164">Virus endocytosis by host</keyword>
<dbReference type="InterPro" id="IPR037527">
    <property type="entry name" value="Gp160"/>
</dbReference>
<feature type="chain" id="PRO_5023214823" description="Transmembrane protein gp41" evidence="32">
    <location>
        <begin position="523"/>
        <end position="868"/>
    </location>
</feature>
<evidence type="ECO:0000256" key="6">
    <source>
        <dbReference type="ARBA" id="ARBA00004650"/>
    </source>
</evidence>
<dbReference type="SUPFAM" id="SSF56502">
    <property type="entry name" value="gp120 core"/>
    <property type="match status" value="2"/>
</dbReference>
<evidence type="ECO:0000256" key="2">
    <source>
        <dbReference type="ARBA" id="ARBA00004433"/>
    </source>
</evidence>
<feature type="lipid moiety-binding region" description="S-palmitoyl cysteine; by host" evidence="32">
    <location>
        <position position="849"/>
    </location>
</feature>
<keyword evidence="10 32" id="KW-1165">Clathrin-mediated endocytosis of virus by host</keyword>
<dbReference type="Pfam" id="PF00516">
    <property type="entry name" value="GP120"/>
    <property type="match status" value="1"/>
</dbReference>
<protein>
    <recommendedName>
        <fullName evidence="32">Envelope glycoprotein gp160</fullName>
    </recommendedName>
    <alternativeName>
        <fullName evidence="32">Env polyprotein</fullName>
    </alternativeName>
    <component>
        <recommendedName>
            <fullName evidence="32">Surface protein gp120</fullName>
            <shortName evidence="32">SU</shortName>
        </recommendedName>
        <alternativeName>
            <fullName evidence="32">Glycoprotein 120</fullName>
            <shortName evidence="32">gp120</shortName>
        </alternativeName>
    </component>
    <component>
        <recommendedName>
            <fullName evidence="32">Transmembrane protein gp41</fullName>
            <shortName evidence="32">TM</shortName>
        </recommendedName>
        <alternativeName>
            <fullName evidence="32">Glycoprotein 41</fullName>
            <shortName evidence="32">gp41</shortName>
        </alternativeName>
    </component>
</protein>
<dbReference type="GO" id="GO:0019064">
    <property type="term" value="P:fusion of virus membrane with host plasma membrane"/>
    <property type="evidence" value="ECO:0007669"/>
    <property type="project" value="UniProtKB-UniRule"/>
</dbReference>
<evidence type="ECO:0000256" key="29">
    <source>
        <dbReference type="ARBA" id="ARBA00023280"/>
    </source>
</evidence>
<organism evidence="37">
    <name type="scientific">Human immunodeficiency virus type 1</name>
    <name type="common">HIV-1</name>
    <dbReference type="NCBI Taxonomy" id="11676"/>
    <lineage>
        <taxon>Viruses</taxon>
        <taxon>Riboviria</taxon>
        <taxon>Pararnavirae</taxon>
        <taxon>Artverviricota</taxon>
        <taxon>Revtraviricetes</taxon>
        <taxon>Ortervirales</taxon>
        <taxon>Retroviridae</taxon>
        <taxon>Orthoretrovirinae</taxon>
        <taxon>Lentivirus</taxon>
        <taxon>Lentivirus humimdef1</taxon>
    </lineage>
</organism>
<keyword evidence="25 32" id="KW-0472">Membrane</keyword>
<proteinExistence type="inferred from homology"/>
<comment type="PTM">
    <text evidence="32">Palmitoylation of the transmembrane protein and of Env polyprotein (prior to its proteolytic cleavage) is essential for their association with host cell membrane lipid rafts. Palmitoylation is therefore required for envelope trafficking to classical lipid rafts, but not for viral replication.</text>
</comment>
<evidence type="ECO:0000256" key="25">
    <source>
        <dbReference type="ARBA" id="ARBA00023136"/>
    </source>
</evidence>
<feature type="chain" id="PRO_5023214821" description="Envelope glycoprotein gp160" evidence="32">
    <location>
        <begin position="32"/>
        <end position="868"/>
    </location>
</feature>
<feature type="coiled-coil region" evidence="32">
    <location>
        <begin position="645"/>
        <end position="679"/>
    </location>
</feature>
<keyword evidence="15 32" id="KW-0053">Apoptosis</keyword>
<dbReference type="FunFam" id="1.10.287.210:FF:000001">
    <property type="entry name" value="Envelope glycoprotein gp160"/>
    <property type="match status" value="1"/>
</dbReference>
<dbReference type="GO" id="GO:0075512">
    <property type="term" value="P:clathrin-dependent endocytosis of virus by host cell"/>
    <property type="evidence" value="ECO:0007669"/>
    <property type="project" value="UniProtKB-UniRule"/>
</dbReference>
<dbReference type="Gene3D" id="2.170.40.20">
    <property type="entry name" value="Human immunodeficiency virus 1, Gp160, envelope glycoprotein"/>
    <property type="match status" value="2"/>
</dbReference>
<dbReference type="SUPFAM" id="SSF58069">
    <property type="entry name" value="Virus ectodomain"/>
    <property type="match status" value="1"/>
</dbReference>
<dbReference type="Pfam" id="PF00517">
    <property type="entry name" value="GP41"/>
    <property type="match status" value="1"/>
</dbReference>
<evidence type="ECO:0000256" key="1">
    <source>
        <dbReference type="ARBA" id="ARBA00004402"/>
    </source>
</evidence>
<keyword evidence="30 32" id="KW-0449">Lipoprotein</keyword>
<evidence type="ECO:0000256" key="34">
    <source>
        <dbReference type="SAM" id="MobiDB-lite"/>
    </source>
</evidence>
<feature type="region of interest" description="Disordered" evidence="34">
    <location>
        <begin position="731"/>
        <end position="756"/>
    </location>
</feature>
<evidence type="ECO:0000256" key="20">
    <source>
        <dbReference type="ARBA" id="ARBA00022879"/>
    </source>
</evidence>
<dbReference type="Gene3D" id="1.10.287.210">
    <property type="match status" value="1"/>
</dbReference>
<feature type="region of interest" description="Immunosuppression" evidence="32">
    <location>
        <begin position="585"/>
        <end position="603"/>
    </location>
</feature>
<comment type="PTM">
    <text evidence="32">Specific enzymatic cleavages in vivo yield mature proteins. Envelope glycoproteins are synthesized as a inactive precursor that is heavily N-glycosylated and processed likely by host cell furin in the Golgi to yield the mature SU and TM proteins. The cleavage site between SU and TM requires the minimal sequence [KR]-X-[KR]-R. About 2 of the 9 disulfide bonds of gp41 are reduced by P4HB/PDI, following binding to CD4 receptor.</text>
</comment>
<comment type="function">
    <text evidence="32">Envelope glycoprotein gp160: Oligomerizes in the host endoplasmic reticulum into predominantly trimers. In a second time, gp160 transits in the host Golgi, where glycosylation is completed. The precursor is then proteolytically cleaved in the trans-Golgi and thereby activated by cellular furin or furin-like proteases to produce gp120 and gp41.</text>
</comment>
<reference evidence="37" key="1">
    <citation type="submission" date="2010-08" db="EMBL/GenBank/DDBJ databases">
        <authorList>
            <person name="Gnanakaran G."/>
            <person name="Keele B."/>
            <person name="Li H."/>
            <person name="Wang S."/>
            <person name="Williamson C."/>
            <person name="Gao F."/>
            <person name="Swanstrom R."/>
            <person name="Cohen M."/>
            <person name="Daniels M."/>
            <person name="Hraber P."/>
            <person name="Gaschen B."/>
            <person name="Ashmal M."/>
            <person name="Letvin N."/>
            <person name="Haynes B."/>
            <person name="Hahn B."/>
            <person name="Shaw G."/>
            <person name="Bhattacharya T."/>
            <person name="Korber B."/>
        </authorList>
    </citation>
    <scope>NUCLEOTIDE SEQUENCE</scope>
    <source>
        <strain evidence="37">MCST4474_C26</strain>
    </source>
</reference>
<dbReference type="GO" id="GO:0052031">
    <property type="term" value="P:symbiont-mediated perturbation of host defense response"/>
    <property type="evidence" value="ECO:0007669"/>
    <property type="project" value="UniProtKB-UniRule"/>
</dbReference>
<feature type="short sequence motif" description="Di-leucine internalization motif" evidence="32">
    <location>
        <begin position="867"/>
        <end position="868"/>
    </location>
</feature>
<evidence type="ECO:0000259" key="36">
    <source>
        <dbReference type="Pfam" id="PF00517"/>
    </source>
</evidence>
<dbReference type="FunFam" id="1.20.5.490:FF:000001">
    <property type="entry name" value="Envelope glycoprotein gp160"/>
    <property type="match status" value="1"/>
</dbReference>
<feature type="disulfide bond" evidence="32">
    <location>
        <begin position="609"/>
        <end position="615"/>
    </location>
</feature>
<keyword evidence="28 32" id="KW-0325">Glycoprotein</keyword>
<keyword evidence="26 32" id="KW-0564">Palmitate</keyword>
<dbReference type="InterPro" id="IPR000777">
    <property type="entry name" value="HIV1_Gp120"/>
</dbReference>
<evidence type="ECO:0000256" key="9">
    <source>
        <dbReference type="ARBA" id="ARBA00022511"/>
    </source>
</evidence>
<evidence type="ECO:0000259" key="35">
    <source>
        <dbReference type="Pfam" id="PF00516"/>
    </source>
</evidence>
<keyword evidence="27 32" id="KW-1015">Disulfide bond</keyword>
<evidence type="ECO:0000256" key="14">
    <source>
        <dbReference type="ARBA" id="ARBA00022692"/>
    </source>
</evidence>
<feature type="transmembrane region" description="Helical" evidence="33">
    <location>
        <begin position="690"/>
        <end position="717"/>
    </location>
</feature>
<keyword evidence="18 32" id="KW-0946">Virion</keyword>
<evidence type="ECO:0000256" key="21">
    <source>
        <dbReference type="ARBA" id="ARBA00022890"/>
    </source>
</evidence>
<comment type="miscellaneous">
    <text evidence="32">HIV-1 lineages are divided in three main groups, M (for Major), O (for Outlier), and N (for New, or Non-M, Non-O). The vast majority of strains found worldwide belong to the group M. Group O seems to be endemic to and largely confined to Cameroon and neighboring countries in West Central Africa, where these viruses represent a small minority of HIV-1 strains. The group N is represented by a limited number of isolates from Cameroonian persons. The group M is further subdivided in 9 clades or subtypes (A to D, F to H, J and K).</text>
</comment>
<comment type="subcellular location">
    <molecule>Surface protein gp120</molecule>
    <subcellularLocation>
        <location evidence="32">Virion membrane</location>
        <topology evidence="32">Peripheral membrane protein</topology>
    </subcellularLocation>
    <subcellularLocation>
        <location evidence="32">Host cell membrane</location>
        <topology evidence="32">Peripheral membrane protein</topology>
    </subcellularLocation>
    <subcellularLocation>
        <location evidence="32">Host endosome membrane</location>
        <topology evidence="32">Single-pass type I membrane protein</topology>
    </subcellularLocation>
    <text evidence="32">The surface protein is not anchored to the viral envelope, but associates with the extravirion surface through its binding to TM. It is probably concentrated at the site of budding and incorporated into the virions possibly by contacts between the cytoplasmic tail of Env and the N-terminus of Gag.</text>
</comment>
<comment type="function">
    <text evidence="32">Transmembrane protein gp41: Acts as a class I viral fusion protein. Under the current model, the protein has at least 3 conformational states: pre-fusion native state, pre-hairpin intermediate state, and post-fusion hairpin state. During fusion of viral and target intracellular membranes, the coiled coil regions (heptad repeats) assume a trimer-of-hairpins structure, positioning the fusion peptide in close proximity to the C-terminal region of the ectodomain. The formation of this structure appears to drive apposition and subsequent fusion of viral and target cell membranes. Complete fusion occurs in host cell endosomes and is dynamin-dependent, however some lipid transfer might occur at the plasma membrane. The virus undergoes clathrin-dependent internalization long before endosomal fusion, thus minimizing the surface exposure of conserved viral epitopes during fusion and reducing the efficacy of inhibitors targeting these epitopes. Membranes fusion leads to delivery of the nucleocapsid into the cytoplasm.</text>
</comment>
<dbReference type="HAMAP" id="MF_04083">
    <property type="entry name" value="HIV_ENV"/>
    <property type="match status" value="1"/>
</dbReference>
<keyword evidence="29 32" id="KW-0899">Viral immunoevasion</keyword>
<dbReference type="GO" id="GO:0044175">
    <property type="term" value="C:host cell endosome membrane"/>
    <property type="evidence" value="ECO:0007669"/>
    <property type="project" value="UniProtKB-SubCell"/>
</dbReference>
<dbReference type="InterPro" id="IPR000328">
    <property type="entry name" value="GP41-like"/>
</dbReference>
<dbReference type="GO" id="GO:0039654">
    <property type="term" value="P:fusion of virus membrane with host endosome membrane"/>
    <property type="evidence" value="ECO:0007669"/>
    <property type="project" value="UniProtKB-UniRule"/>
</dbReference>
<evidence type="ECO:0000256" key="24">
    <source>
        <dbReference type="ARBA" id="ARBA00023054"/>
    </source>
</evidence>
<gene>
    <name evidence="32 37" type="primary">env</name>
</gene>
<comment type="domain">
    <text evidence="32">Some of the most genetically diverse regions of the viral genome are present in Env. They are called variable regions 1 through 5 (V1 through V5). Coreceptor usage of gp120 is determined mainly by the primary structure of the third variable region (V3) in the outer domain of gp120. The sequence of V3 determines which coreceptor, CCR5 and/or CXCR4 (corresponding to R5/macrophage, X4/T cell and R5X4/T cell and macrophage tropism), is used to trigger the fusion potential of the Env complex, and hence which cells the virus can infect. Binding to CCR5 involves a region adjacent in addition to V3.</text>
</comment>
<keyword evidence="7 32" id="KW-1168">Fusion of virus membrane with host membrane</keyword>
<organismHost>
    <name type="scientific">Homo sapiens</name>
    <name type="common">Human</name>
    <dbReference type="NCBI Taxonomy" id="9606"/>
</organismHost>
<evidence type="ECO:0000256" key="8">
    <source>
        <dbReference type="ARBA" id="ARBA00022510"/>
    </source>
</evidence>
<evidence type="ECO:0000313" key="37">
    <source>
        <dbReference type="EMBL" id="AEN23645.1"/>
    </source>
</evidence>
<dbReference type="GO" id="GO:0019031">
    <property type="term" value="C:viral envelope"/>
    <property type="evidence" value="ECO:0007669"/>
    <property type="project" value="UniProtKB-KW"/>
</dbReference>
<name>G3DHU9_HV1</name>
<evidence type="ECO:0000256" key="27">
    <source>
        <dbReference type="ARBA" id="ARBA00023157"/>
    </source>
</evidence>
<comment type="subunit">
    <text evidence="32">The mature envelope protein (Env) consists of a homotrimer of non-covalently associated gp120-gp41 heterodimers. The resulting complex protrudes from the virus surface as a spike. There seems to be as few as 10 spikes on the average virion. Surface protein gp120 interacts with host CD4, CCR5 and CXCR4. Gp120 also interacts with the C-type lectins CD209/DC-SIGN and CLEC4M/DC-SIGNR (collectively referred to as DC-SIGN(R)). Gp120 and gp41 interact with GalCer. Gp120 interacts with host ITGA4/ITGB7 complex; on CD4+ T-cells, this interaction results in rapid activation of integrin ITGAL/LFA-1, which facilitates efficient cell-to-cell spreading of HIV-1. Gp120 interacts with cell-associated heparan sulfate; this interaction increases virus infectivity on permissive cells and may be involved in infection of CD4- cells.</text>
</comment>
<feature type="disulfide bond" evidence="32">
    <location>
        <begin position="53"/>
        <end position="73"/>
    </location>
</feature>
<comment type="miscellaneous">
    <text evidence="32">Inhibitors targeting HIV-1 viral envelope proteins are used as antiretroviral drugs. Attachment of virions to the cell surface via non-specific interactions and CD4 binding can be blocked by inhibitors that include cyanovirin-N, cyclotriazadisulfonamide analogs, PRO 2000, TNX 355 and PRO 542. In addition, BMS 806 can block CD4-induced conformational changes. Env interactions with the coreceptor molecules can be targeted by CCR5 antagonists including SCH-D, maraviroc (UK 427857) and aplaviroc (GW 873140), and the CXCR4 antagonist AMD 070. Fusion of viral and cellular membranes can be inhibited by peptides such as enfuvirtide and tifuvirtide (T 1249). Resistance to inhibitors associated with mutations in Env are observed. Most of the time, single mutations confer only a modest reduction in drug susceptibility. Combination of several mutations is usually required to develop a high-level drug resistance.</text>
</comment>
<comment type="domain">
    <text evidence="32 33">The 17 amino acids long immunosuppressive region is present in many retroviral envelope proteins. Synthetic peptides derived from this relatively conserved sequence inhibit immune function in vitro and in vivo.</text>
</comment>
<dbReference type="EMBL" id="HQ217407">
    <property type="protein sequence ID" value="AEN23645.1"/>
    <property type="molecule type" value="Genomic_RNA"/>
</dbReference>
<evidence type="ECO:0000256" key="22">
    <source>
        <dbReference type="ARBA" id="ARBA00022989"/>
    </source>
</evidence>
<accession>G3DHU9</accession>
<feature type="disulfide bond" evidence="32">
    <location>
        <begin position="229"/>
        <end position="258"/>
    </location>
</feature>
<evidence type="ECO:0000256" key="16">
    <source>
        <dbReference type="ARBA" id="ARBA00022729"/>
    </source>
</evidence>
<evidence type="ECO:0000256" key="32">
    <source>
        <dbReference type="HAMAP-Rule" id="MF_04083"/>
    </source>
</evidence>
<comment type="PTM">
    <text evidence="32">Highly glycosylated by host. The high number of glycan on the protein is reffered to as 'glycan shield' because it contributes to hide protein sequence from adaptive immune system.</text>
</comment>
<dbReference type="GO" id="GO:1903908">
    <property type="term" value="P:positive regulation of plasma membrane raft polarization"/>
    <property type="evidence" value="ECO:0007669"/>
    <property type="project" value="UniProtKB-UniRule"/>
</dbReference>
<feature type="disulfide bond" evidence="32">
    <location>
        <begin position="239"/>
        <end position="250"/>
    </location>
</feature>
<dbReference type="GO" id="GO:1903911">
    <property type="term" value="P:positive regulation of receptor clustering"/>
    <property type="evidence" value="ECO:0007669"/>
    <property type="project" value="UniProtKB-UniRule"/>
</dbReference>
<feature type="region of interest" description="Fusion peptide" evidence="32">
    <location>
        <begin position="523"/>
        <end position="543"/>
    </location>
</feature>
<comment type="domain">
    <text evidence="32">The CD4-binding region is targeted by the antibody b12.</text>
</comment>
<keyword evidence="20 32" id="KW-0261">Viral envelope protein</keyword>
<dbReference type="GO" id="GO:0005198">
    <property type="term" value="F:structural molecule activity"/>
    <property type="evidence" value="ECO:0007669"/>
    <property type="project" value="UniProtKB-UniRule"/>
</dbReference>
<evidence type="ECO:0000256" key="28">
    <source>
        <dbReference type="ARBA" id="ARBA00023180"/>
    </source>
</evidence>
<dbReference type="Gene3D" id="1.20.5.490">
    <property type="entry name" value="Single helix bin"/>
    <property type="match status" value="1"/>
</dbReference>
<dbReference type="GO" id="GO:0019062">
    <property type="term" value="P:virion attachment to host cell"/>
    <property type="evidence" value="ECO:0007669"/>
    <property type="project" value="UniProtKB-UniRule"/>
</dbReference>
<feature type="site" description="Cleavage; by host furin" evidence="32">
    <location>
        <begin position="522"/>
        <end position="523"/>
    </location>
</feature>
<sequence>MKVKGIRKNCQHLWTWGIMLLGMLMICNTEEQYWVTVYYGVPVWKEATTTLFCASDAKAVDKEAHNIWATHACVPTDPNPQELIMENVTEEYNMWKNNMVEQMHEDIISLWDQSLKPCVKLTPLCVTLHCNDNITSGNKTANSTGTTASPTSTTNSSELEMDIGEIKNCSFNVTSIGDKRKKEYAYFYNLDIVPIDKNKTSYTLITCNTSVITQACPKISFEPIPIHYCAPAGFAILKCRDKDFNGTGKCRNVSTVQCTHGIKPVVSTQLLLNGSLAEEKIVLRSENFTNNAKTIIVQLNESISITCERPNNNTRKSIHLGPGSAFYATGKIIGNIRQAHCNISKARWNNTLQKIAMKLREQFGENTTIKFNQSSGGDPEIVMHSFNCGGEFFYCNTTKLFNSTWLSNDTTTWNETNDNSTIVLPCRIRQIINRWQEVGKAMYAPPISGLIKCISNITGLLLTRDGGNNNNSNTSEEIFRPGGGDMRDNWRSELYKYKVVKIEPLGLAPTKAKRRVVQREKRAITMGAMFLGFLGAAGSTMGAASLTLTVQARLLLSGIVQQQNNLLRAIEAQQHLLQLTVWGIKQLQARVLAVERYLKDQQLLGIWGCSGKLICTTSVPWNNSWSNNTDLDNIWSNMTWMQWEKEIDNYTGLIYSLLEESQTQQEKNELDLLKLDEWASLWNWFDISNWLWYIKIFIMIVGGLIGLRIVVAVLSIVNRVRQGYSPLSLQTLLPTQRGPDRPEGIEEDGGERDRDTSRPLVSGFLALIWVDLRSLFLFSYHRLRDLLLIVTRIVELLGRRGWEALKYWWNLLQYWIQELKNSAVSLLNATAIAVAEGTDRIIEVIQRICRAIRHIPTRIRQGFERALL</sequence>
<evidence type="ECO:0000256" key="5">
    <source>
        <dbReference type="ARBA" id="ARBA00004578"/>
    </source>
</evidence>
<keyword evidence="31 32" id="KW-1160">Virus entry into host cell</keyword>
<keyword evidence="17 32" id="KW-1161">Viral attachment to host cell</keyword>
<evidence type="ECO:0000256" key="13">
    <source>
        <dbReference type="ARBA" id="ARBA00022685"/>
    </source>
</evidence>
<evidence type="ECO:0000256" key="18">
    <source>
        <dbReference type="ARBA" id="ARBA00022844"/>
    </source>
</evidence>
<keyword evidence="13 32" id="KW-0165">Cleavage on pair of basic residues</keyword>
<dbReference type="FunFam" id="2.170.40.20:FF:000004">
    <property type="entry name" value="Envelope glycoprotein gp160"/>
    <property type="match status" value="1"/>
</dbReference>
<feature type="topological domain" description="Cytoplasmic" evidence="32">
    <location>
        <begin position="718"/>
        <end position="868"/>
    </location>
</feature>
<keyword evidence="12 32" id="KW-1162">Viral penetration into host cytoplasm</keyword>
<dbReference type="GO" id="GO:0020002">
    <property type="term" value="C:host cell plasma membrane"/>
    <property type="evidence" value="ECO:0007669"/>
    <property type="project" value="UniProtKB-SubCell"/>
</dbReference>
<feature type="domain" description="Retroviral envelope protein GP41-like" evidence="36">
    <location>
        <begin position="541"/>
        <end position="731"/>
    </location>
</feature>
<dbReference type="GO" id="GO:0055036">
    <property type="term" value="C:virion membrane"/>
    <property type="evidence" value="ECO:0007669"/>
    <property type="project" value="UniProtKB-SubCell"/>
</dbReference>
<keyword evidence="24 32" id="KW-0175">Coiled coil</keyword>
<evidence type="ECO:0000256" key="7">
    <source>
        <dbReference type="ARBA" id="ARBA00022506"/>
    </source>
</evidence>
<evidence type="ECO:0000256" key="3">
    <source>
        <dbReference type="ARBA" id="ARBA00004505"/>
    </source>
</evidence>
<feature type="domain" description="Human immunodeficiency virus 1 envelope glycoprotein Gp120" evidence="35">
    <location>
        <begin position="34"/>
        <end position="522"/>
    </location>
</feature>
<comment type="caution">
    <text evidence="32">Lacks conserved residue(s) required for the propagation of feature annotation.</text>
</comment>
<keyword evidence="11 32" id="KW-0945">Host-virus interaction</keyword>
<evidence type="ECO:0000256" key="12">
    <source>
        <dbReference type="ARBA" id="ARBA00022595"/>
    </source>
</evidence>
<keyword evidence="23 32" id="KW-1039">Host endosome</keyword>
<feature type="region of interest" description="MPER; binding to GalCer" evidence="32">
    <location>
        <begin position="674"/>
        <end position="695"/>
    </location>
</feature>
<evidence type="ECO:0000256" key="31">
    <source>
        <dbReference type="ARBA" id="ARBA00023296"/>
    </source>
</evidence>
<dbReference type="InterPro" id="IPR036377">
    <property type="entry name" value="Gp120_core_sf"/>
</dbReference>
<evidence type="ECO:0000256" key="19">
    <source>
        <dbReference type="ARBA" id="ARBA00022870"/>
    </source>
</evidence>
<comment type="domain">
    <text evidence="32">The YXXL motif is involved in determining the exact site of viral release at the surface of infected mononuclear cells and promotes endocytosis. YXXL and di-leucine endocytosis motifs interact directly or indirectly with the clathrin adapter complexes, opperate independently, and their activities are not additive.</text>
</comment>
<evidence type="ECO:0000256" key="10">
    <source>
        <dbReference type="ARBA" id="ARBA00022570"/>
    </source>
</evidence>
<comment type="subcellular location">
    <molecule>Transmembrane protein gp41</molecule>
    <subcellularLocation>
        <location evidence="32">Virion membrane</location>
        <topology evidence="32">Single-pass type I membrane protein</topology>
    </subcellularLocation>
    <subcellularLocation>
        <location evidence="32">Host cell membrane</location>
        <topology evidence="32">Single-pass type I membrane protein</topology>
    </subcellularLocation>
    <subcellularLocation>
        <location evidence="32">Host endosome membrane</location>
        <topology evidence="32">Single-pass type I membrane protein</topology>
    </subcellularLocation>
    <text evidence="32">It is probably concentrated at the site of budding and incorporated into the virions possibly by contacts between the cytoplasmic tail of Env and the N-terminus of Gag.</text>
</comment>
<keyword evidence="19 32" id="KW-1043">Host membrane</keyword>
<dbReference type="CDD" id="cd09909">
    <property type="entry name" value="HIV-1-like_HR1-HR2"/>
    <property type="match status" value="1"/>
</dbReference>
<keyword evidence="22 32" id="KW-1133">Transmembrane helix</keyword>
<comment type="function">
    <text evidence="32">Surface protein gp120: Attaches the virus to the host lymphoid cell by binding to the primary receptor CD4. This interaction induces a structural rearrangement creating a high affinity binding site for a chemokine coreceptor like CXCR4 and/or CCR5. Acts as a ligand for CD209/DC-SIGN and CLEC4M/DC-SIGNR, which are respectively found on dendritic cells (DCs), and on endothelial cells of liver sinusoids and lymph node sinuses. These interactions allow capture of viral particles at mucosal surfaces by these cells and subsequent transmission to permissive cells. HIV subverts the migration properties of dendritic cells to gain access to CD4+ T-cells in lymph nodes. Virus transmission to permissive T-cells occurs either in trans (without DCs infection, through viral capture and transmission), or in cis (following DCs productive infection, through the usual CD4-gp120 interaction), thereby inducing a robust infection. In trans infection, bound virions remain infectious over days and it is proposed that they are not degraded, but protected in non-lysosomal acidic organelles within the DCs close to the cell membrane thus contributing to the viral infectious potential during DCs' migration from the periphery to the lymphoid tissues. On arrival at lymphoid tissues, intact virions recycle back to DCs' cell surface allowing virus transmission to CD4+ T-cells.</text>
</comment>
<dbReference type="FunFam" id="2.170.40.20:FF:000003">
    <property type="entry name" value="Envelope glycoprotein gp160"/>
    <property type="match status" value="1"/>
</dbReference>